<dbReference type="GO" id="GO:0005743">
    <property type="term" value="C:mitochondrial inner membrane"/>
    <property type="evidence" value="ECO:0007669"/>
    <property type="project" value="UniProtKB-SubCell"/>
</dbReference>
<dbReference type="PRINTS" id="PR00926">
    <property type="entry name" value="MITOCARRIER"/>
</dbReference>
<dbReference type="SUPFAM" id="SSF103506">
    <property type="entry name" value="Mitochondrial carrier"/>
    <property type="match status" value="1"/>
</dbReference>
<protein>
    <recommendedName>
        <fullName evidence="13">Mitochondrial carrier protein RIM2</fullName>
    </recommendedName>
</protein>
<evidence type="ECO:0000256" key="5">
    <source>
        <dbReference type="ARBA" id="ARBA00022792"/>
    </source>
</evidence>
<name>A0A8H7PSL9_MORIS</name>
<feature type="repeat" description="Solcar" evidence="9">
    <location>
        <begin position="148"/>
        <end position="234"/>
    </location>
</feature>
<evidence type="ECO:0000256" key="2">
    <source>
        <dbReference type="ARBA" id="ARBA00022448"/>
    </source>
</evidence>
<dbReference type="AlphaFoldDB" id="A0A8H7PSL9"/>
<keyword evidence="2 10" id="KW-0813">Transport</keyword>
<comment type="subcellular location">
    <subcellularLocation>
        <location evidence="1">Mitochondrion inner membrane</location>
        <topology evidence="1">Multi-pass membrane protein</topology>
    </subcellularLocation>
</comment>
<dbReference type="PROSITE" id="PS50920">
    <property type="entry name" value="SOLCAR"/>
    <property type="match status" value="3"/>
</dbReference>
<dbReference type="Gene3D" id="1.50.40.10">
    <property type="entry name" value="Mitochondrial carrier domain"/>
    <property type="match status" value="2"/>
</dbReference>
<evidence type="ECO:0000313" key="11">
    <source>
        <dbReference type="EMBL" id="KAG2179774.1"/>
    </source>
</evidence>
<evidence type="ECO:0000256" key="10">
    <source>
        <dbReference type="RuleBase" id="RU000488"/>
    </source>
</evidence>
<evidence type="ECO:0000256" key="7">
    <source>
        <dbReference type="ARBA" id="ARBA00023128"/>
    </source>
</evidence>
<dbReference type="InterPro" id="IPR018108">
    <property type="entry name" value="MCP_transmembrane"/>
</dbReference>
<dbReference type="OrthoDB" id="269120at2759"/>
<dbReference type="Pfam" id="PF00153">
    <property type="entry name" value="Mito_carr"/>
    <property type="match status" value="3"/>
</dbReference>
<dbReference type="InterPro" id="IPR002067">
    <property type="entry name" value="MCP"/>
</dbReference>
<dbReference type="InterPro" id="IPR049562">
    <property type="entry name" value="SLC25A33/36-like"/>
</dbReference>
<keyword evidence="7" id="KW-0496">Mitochondrion</keyword>
<accession>A0A8H7PSL9</accession>
<dbReference type="Proteomes" id="UP000654370">
    <property type="component" value="Unassembled WGS sequence"/>
</dbReference>
<organism evidence="11 12">
    <name type="scientific">Mortierella isabellina</name>
    <name type="common">Filamentous fungus</name>
    <name type="synonym">Umbelopsis isabellina</name>
    <dbReference type="NCBI Taxonomy" id="91625"/>
    <lineage>
        <taxon>Eukaryota</taxon>
        <taxon>Fungi</taxon>
        <taxon>Fungi incertae sedis</taxon>
        <taxon>Mucoromycota</taxon>
        <taxon>Mucoromycotina</taxon>
        <taxon>Umbelopsidomycetes</taxon>
        <taxon>Umbelopsidales</taxon>
        <taxon>Umbelopsidaceae</taxon>
        <taxon>Umbelopsis</taxon>
    </lineage>
</organism>
<keyword evidence="6" id="KW-1133">Transmembrane helix</keyword>
<proteinExistence type="inferred from homology"/>
<keyword evidence="3 9" id="KW-0812">Transmembrane</keyword>
<evidence type="ECO:0000256" key="6">
    <source>
        <dbReference type="ARBA" id="ARBA00022989"/>
    </source>
</evidence>
<evidence type="ECO:0000256" key="8">
    <source>
        <dbReference type="ARBA" id="ARBA00023136"/>
    </source>
</evidence>
<evidence type="ECO:0000256" key="4">
    <source>
        <dbReference type="ARBA" id="ARBA00022737"/>
    </source>
</evidence>
<evidence type="ECO:0008006" key="13">
    <source>
        <dbReference type="Google" id="ProtNLM"/>
    </source>
</evidence>
<comment type="caution">
    <text evidence="11">The sequence shown here is derived from an EMBL/GenBank/DDBJ whole genome shotgun (WGS) entry which is preliminary data.</text>
</comment>
<dbReference type="PANTHER" id="PTHR45829:SF4">
    <property type="entry name" value="MITOCHONDRIAL CARRIER PROTEIN RIM2"/>
    <property type="match status" value="1"/>
</dbReference>
<feature type="repeat" description="Solcar" evidence="9">
    <location>
        <begin position="261"/>
        <end position="349"/>
    </location>
</feature>
<evidence type="ECO:0000256" key="1">
    <source>
        <dbReference type="ARBA" id="ARBA00004448"/>
    </source>
</evidence>
<keyword evidence="5" id="KW-0999">Mitochondrion inner membrane</keyword>
<comment type="similarity">
    <text evidence="10">Belongs to the mitochondrial carrier (TC 2.A.29) family.</text>
</comment>
<dbReference type="PANTHER" id="PTHR45829">
    <property type="entry name" value="MITOCHONDRIAL CARRIER PROTEIN RIM2"/>
    <property type="match status" value="1"/>
</dbReference>
<dbReference type="InterPro" id="IPR023395">
    <property type="entry name" value="MCP_dom_sf"/>
</dbReference>
<evidence type="ECO:0000256" key="9">
    <source>
        <dbReference type="PROSITE-ProRule" id="PRU00282"/>
    </source>
</evidence>
<sequence>MSALMNGHKAVEATSVLSPVQIDSKNIRKSSILNDSRSYVHFVAGGVGGMIGAICTSPLDVVKTRLQSTYYQQLNKTNKAVAKHTTSMLGHFVETGRLLVRIKQVEGARGLFKGLGPNLVGVVPARAIAFFTYGNSKRFYTELNHGKESPMVHLVSAATSGVVTATATNPIWVVKTRLQLQSAGQKVYKNSFDCTLRIIKEEGIKGLYKGMSASYLGVAEGTIQWVIYEHLKKRQIEAKAERLLAMGQHQQDSKLHKKSVQDWIGNLAAAAASKFVAAGLTYPHEVIRTRLRQPAENGILKYTGLWQSLTLIIKEEGAASLYGGMTAHLMRVVPNAAIMFFCYETIVYNFAGGREREAAALKV</sequence>
<keyword evidence="8 9" id="KW-0472">Membrane</keyword>
<feature type="repeat" description="Solcar" evidence="9">
    <location>
        <begin position="36"/>
        <end position="139"/>
    </location>
</feature>
<dbReference type="GO" id="GO:1990519">
    <property type="term" value="P:pyrimidine nucleotide import into mitochondrion"/>
    <property type="evidence" value="ECO:0007669"/>
    <property type="project" value="TreeGrafter"/>
</dbReference>
<evidence type="ECO:0000313" key="12">
    <source>
        <dbReference type="Proteomes" id="UP000654370"/>
    </source>
</evidence>
<dbReference type="GO" id="GO:0015218">
    <property type="term" value="F:pyrimidine nucleotide transmembrane transporter activity"/>
    <property type="evidence" value="ECO:0007669"/>
    <property type="project" value="InterPro"/>
</dbReference>
<keyword evidence="4" id="KW-0677">Repeat</keyword>
<evidence type="ECO:0000256" key="3">
    <source>
        <dbReference type="ARBA" id="ARBA00022692"/>
    </source>
</evidence>
<reference evidence="11" key="1">
    <citation type="submission" date="2020-12" db="EMBL/GenBank/DDBJ databases">
        <title>Metabolic potential, ecology and presence of endohyphal bacteria is reflected in genomic diversity of Mucoromycotina.</title>
        <authorList>
            <person name="Muszewska A."/>
            <person name="Okrasinska A."/>
            <person name="Steczkiewicz K."/>
            <person name="Drgas O."/>
            <person name="Orlowska M."/>
            <person name="Perlinska-Lenart U."/>
            <person name="Aleksandrzak-Piekarczyk T."/>
            <person name="Szatraj K."/>
            <person name="Zielenkiewicz U."/>
            <person name="Pilsyk S."/>
            <person name="Malc E."/>
            <person name="Mieczkowski P."/>
            <person name="Kruszewska J.S."/>
            <person name="Biernat P."/>
            <person name="Pawlowska J."/>
        </authorList>
    </citation>
    <scope>NUCLEOTIDE SEQUENCE</scope>
    <source>
        <strain evidence="11">WA0000067209</strain>
    </source>
</reference>
<gene>
    <name evidence="11" type="ORF">INT43_003557</name>
</gene>
<dbReference type="EMBL" id="JAEPQZ010000006">
    <property type="protein sequence ID" value="KAG2179774.1"/>
    <property type="molecule type" value="Genomic_DNA"/>
</dbReference>
<keyword evidence="12" id="KW-1185">Reference proteome</keyword>